<organism evidence="1 2">
    <name type="scientific">Candidatus Avoscillospira stercoripullorum</name>
    <dbReference type="NCBI Taxonomy" id="2840709"/>
    <lineage>
        <taxon>Bacteria</taxon>
        <taxon>Bacillati</taxon>
        <taxon>Bacillota</taxon>
        <taxon>Clostridia</taxon>
        <taxon>Eubacteriales</taxon>
        <taxon>Oscillospiraceae</taxon>
        <taxon>Oscillospiraceae incertae sedis</taxon>
        <taxon>Candidatus Avoscillospira</taxon>
    </lineage>
</organism>
<dbReference type="Proteomes" id="UP000824258">
    <property type="component" value="Unassembled WGS sequence"/>
</dbReference>
<sequence>MSETMNLASKYAKRVDERFTRESQALLALNNDYNFTGVRTVNVYSIPTVAMTDYARSGDHRYGTPNDLTRNIQTLTVAKDRAFTFIIDRGDRVQSQMVMDAGKALARQLKEVWVPEFDTYVFRKLAAEATARGNIGTETVTKSNAYELFLNAMEHLGNKNVPDKGRVAFCSYRFANYLKQDPAFMKYGDSSQEMVIKGVIGEVDGCKIVKVPSGHLPSGCAFLLTHPLAATAPRQLEEYKTHVDPPGLSGFLVEGRVVYDCFVLGEKADAIYYHGNQPVLRQLNVTVAKTGDGEVTVLLNPGTPEDGCTWMYKLSDTAETVTYDGAISGYTALTASGAVVETGGKKLLTVVECTTEGSKAKAVGVVKLQ</sequence>
<comment type="caution">
    <text evidence="1">The sequence shown here is derived from an EMBL/GenBank/DDBJ whole genome shotgun (WGS) entry which is preliminary data.</text>
</comment>
<protein>
    <submittedName>
        <fullName evidence="1">N4-gp56 family major capsid protein</fullName>
    </submittedName>
</protein>
<name>A0A9D1A7V5_9FIRM</name>
<proteinExistence type="predicted"/>
<dbReference type="AlphaFoldDB" id="A0A9D1A7V5"/>
<accession>A0A9D1A7V5</accession>
<gene>
    <name evidence="1" type="ORF">IAA70_04215</name>
</gene>
<reference evidence="1" key="2">
    <citation type="journal article" date="2021" name="PeerJ">
        <title>Extensive microbial diversity within the chicken gut microbiome revealed by metagenomics and culture.</title>
        <authorList>
            <person name="Gilroy R."/>
            <person name="Ravi A."/>
            <person name="Getino M."/>
            <person name="Pursley I."/>
            <person name="Horton D.L."/>
            <person name="Alikhan N.F."/>
            <person name="Baker D."/>
            <person name="Gharbi K."/>
            <person name="Hall N."/>
            <person name="Watson M."/>
            <person name="Adriaenssens E.M."/>
            <person name="Foster-Nyarko E."/>
            <person name="Jarju S."/>
            <person name="Secka A."/>
            <person name="Antonio M."/>
            <person name="Oren A."/>
            <person name="Chaudhuri R.R."/>
            <person name="La Ragione R."/>
            <person name="Hildebrand F."/>
            <person name="Pallen M.J."/>
        </authorList>
    </citation>
    <scope>NUCLEOTIDE SEQUENCE</scope>
    <source>
        <strain evidence="1">ChiHjej9B8-7071</strain>
    </source>
</reference>
<evidence type="ECO:0000313" key="2">
    <source>
        <dbReference type="Proteomes" id="UP000824258"/>
    </source>
</evidence>
<reference evidence="1" key="1">
    <citation type="submission" date="2020-10" db="EMBL/GenBank/DDBJ databases">
        <authorList>
            <person name="Gilroy R."/>
        </authorList>
    </citation>
    <scope>NUCLEOTIDE SEQUENCE</scope>
    <source>
        <strain evidence="1">ChiHjej9B8-7071</strain>
    </source>
</reference>
<dbReference type="EMBL" id="DVGD01000128">
    <property type="protein sequence ID" value="HIR09591.1"/>
    <property type="molecule type" value="Genomic_DNA"/>
</dbReference>
<evidence type="ECO:0000313" key="1">
    <source>
        <dbReference type="EMBL" id="HIR09591.1"/>
    </source>
</evidence>